<dbReference type="Gene3D" id="3.60.15.10">
    <property type="entry name" value="Ribonuclease Z/Hydroxyacylglutathione hydrolase-like"/>
    <property type="match status" value="1"/>
</dbReference>
<name>A0A831ZM61_9BACT</name>
<reference evidence="2" key="1">
    <citation type="journal article" date="2020" name="mSystems">
        <title>Genome- and Community-Level Interaction Insights into Carbon Utilization and Element Cycling Functions of Hydrothermarchaeota in Hydrothermal Sediment.</title>
        <authorList>
            <person name="Zhou Z."/>
            <person name="Liu Y."/>
            <person name="Xu W."/>
            <person name="Pan J."/>
            <person name="Luo Z.H."/>
            <person name="Li M."/>
        </authorList>
    </citation>
    <scope>NUCLEOTIDE SEQUENCE [LARGE SCALE GENOMIC DNA]</scope>
    <source>
        <strain evidence="2">SpSt-456</strain>
    </source>
</reference>
<dbReference type="SMART" id="SM00849">
    <property type="entry name" value="Lactamase_B"/>
    <property type="match status" value="1"/>
</dbReference>
<dbReference type="InterPro" id="IPR001279">
    <property type="entry name" value="Metallo-B-lactamas"/>
</dbReference>
<dbReference type="Pfam" id="PF00753">
    <property type="entry name" value="Lactamase_B"/>
    <property type="match status" value="1"/>
</dbReference>
<evidence type="ECO:0000313" key="2">
    <source>
        <dbReference type="EMBL" id="HFK98071.1"/>
    </source>
</evidence>
<dbReference type="AlphaFoldDB" id="A0A831ZM61"/>
<organism evidence="2">
    <name type="scientific">Desulfacinum infernum</name>
    <dbReference type="NCBI Taxonomy" id="35837"/>
    <lineage>
        <taxon>Bacteria</taxon>
        <taxon>Pseudomonadati</taxon>
        <taxon>Thermodesulfobacteriota</taxon>
        <taxon>Syntrophobacteria</taxon>
        <taxon>Syntrophobacterales</taxon>
        <taxon>Syntrophobacteraceae</taxon>
        <taxon>Desulfacinum</taxon>
    </lineage>
</organism>
<keyword evidence="2" id="KW-0378">Hydrolase</keyword>
<dbReference type="InterPro" id="IPR036866">
    <property type="entry name" value="RibonucZ/Hydroxyglut_hydro"/>
</dbReference>
<dbReference type="GO" id="GO:0016787">
    <property type="term" value="F:hydrolase activity"/>
    <property type="evidence" value="ECO:0007669"/>
    <property type="project" value="UniProtKB-KW"/>
</dbReference>
<dbReference type="EMBL" id="DSTK01000036">
    <property type="protein sequence ID" value="HFK98071.1"/>
    <property type="molecule type" value="Genomic_DNA"/>
</dbReference>
<dbReference type="SUPFAM" id="SSF56281">
    <property type="entry name" value="Metallo-hydrolase/oxidoreductase"/>
    <property type="match status" value="1"/>
</dbReference>
<proteinExistence type="predicted"/>
<accession>A0A831ZM61</accession>
<protein>
    <submittedName>
        <fullName evidence="2">MBL fold metallo-hydrolase</fullName>
    </submittedName>
</protein>
<sequence length="243" mass="26000">MACRCCPNRFKGCWGHDRPRGFCTTAQGGVMVLKDGVVLSLGEAVVVRYTLGPYGVNAYQVVCRRTRRALCIDAPEGVATVGCDVPPQAIVLTHGHGDHTAGLRAFLEKVPVPVLAHALDAPRLPLPPNGFLEDGRDVSVGALRLQVLHTPGHTPGSVCLLFGNVLFSGDTLFPNGPGHTDSPAAFRQIVDSLERKIFTLPDAVVVFPGHGPPTNVGYERAAYQAFRARGYPQNLCGDVVWKA</sequence>
<gene>
    <name evidence="2" type="ORF">ENS06_12230</name>
</gene>
<comment type="caution">
    <text evidence="2">The sequence shown here is derived from an EMBL/GenBank/DDBJ whole genome shotgun (WGS) entry which is preliminary data.</text>
</comment>
<dbReference type="PANTHER" id="PTHR46233:SF1">
    <property type="entry name" value="CONSERVED PROTEIN"/>
    <property type="match status" value="1"/>
</dbReference>
<evidence type="ECO:0000259" key="1">
    <source>
        <dbReference type="SMART" id="SM00849"/>
    </source>
</evidence>
<feature type="domain" description="Metallo-beta-lactamase" evidence="1">
    <location>
        <begin position="55"/>
        <end position="210"/>
    </location>
</feature>
<dbReference type="CDD" id="cd06262">
    <property type="entry name" value="metallo-hydrolase-like_MBL-fold"/>
    <property type="match status" value="1"/>
</dbReference>
<dbReference type="InterPro" id="IPR051453">
    <property type="entry name" value="MBL_Glyoxalase_II"/>
</dbReference>
<dbReference type="PANTHER" id="PTHR46233">
    <property type="entry name" value="HYDROXYACYLGLUTATHIONE HYDROLASE GLOC"/>
    <property type="match status" value="1"/>
</dbReference>